<organism evidence="1">
    <name type="scientific">marine sediment metagenome</name>
    <dbReference type="NCBI Taxonomy" id="412755"/>
    <lineage>
        <taxon>unclassified sequences</taxon>
        <taxon>metagenomes</taxon>
        <taxon>ecological metagenomes</taxon>
    </lineage>
</organism>
<name>X1E1P6_9ZZZZ</name>
<dbReference type="EMBL" id="BART01033789">
    <property type="protein sequence ID" value="GAH11089.1"/>
    <property type="molecule type" value="Genomic_DNA"/>
</dbReference>
<sequence>HSQEELDFALKRIDETYKEYEIKKNTKCPPMGSASP</sequence>
<comment type="caution">
    <text evidence="1">The sequence shown here is derived from an EMBL/GenBank/DDBJ whole genome shotgun (WGS) entry which is preliminary data.</text>
</comment>
<accession>X1E1P6</accession>
<dbReference type="AlphaFoldDB" id="X1E1P6"/>
<protein>
    <submittedName>
        <fullName evidence="1">Uncharacterized protein</fullName>
    </submittedName>
</protein>
<gene>
    <name evidence="1" type="ORF">S01H4_57936</name>
</gene>
<feature type="non-terminal residue" evidence="1">
    <location>
        <position position="1"/>
    </location>
</feature>
<proteinExistence type="predicted"/>
<reference evidence="1" key="1">
    <citation type="journal article" date="2014" name="Front. Microbiol.">
        <title>High frequency of phylogenetically diverse reductive dehalogenase-homologous genes in deep subseafloor sedimentary metagenomes.</title>
        <authorList>
            <person name="Kawai M."/>
            <person name="Futagami T."/>
            <person name="Toyoda A."/>
            <person name="Takaki Y."/>
            <person name="Nishi S."/>
            <person name="Hori S."/>
            <person name="Arai W."/>
            <person name="Tsubouchi T."/>
            <person name="Morono Y."/>
            <person name="Uchiyama I."/>
            <person name="Ito T."/>
            <person name="Fujiyama A."/>
            <person name="Inagaki F."/>
            <person name="Takami H."/>
        </authorList>
    </citation>
    <scope>NUCLEOTIDE SEQUENCE</scope>
    <source>
        <strain evidence="1">Expedition CK06-06</strain>
    </source>
</reference>
<evidence type="ECO:0000313" key="1">
    <source>
        <dbReference type="EMBL" id="GAH11089.1"/>
    </source>
</evidence>